<comment type="caution">
    <text evidence="1">The sequence shown here is derived from an EMBL/GenBank/DDBJ whole genome shotgun (WGS) entry which is preliminary data.</text>
</comment>
<organism evidence="1 2">
    <name type="scientific">Solanum commersonii</name>
    <name type="common">Commerson's wild potato</name>
    <name type="synonym">Commerson's nightshade</name>
    <dbReference type="NCBI Taxonomy" id="4109"/>
    <lineage>
        <taxon>Eukaryota</taxon>
        <taxon>Viridiplantae</taxon>
        <taxon>Streptophyta</taxon>
        <taxon>Embryophyta</taxon>
        <taxon>Tracheophyta</taxon>
        <taxon>Spermatophyta</taxon>
        <taxon>Magnoliopsida</taxon>
        <taxon>eudicotyledons</taxon>
        <taxon>Gunneridae</taxon>
        <taxon>Pentapetalae</taxon>
        <taxon>asterids</taxon>
        <taxon>lamiids</taxon>
        <taxon>Solanales</taxon>
        <taxon>Solanaceae</taxon>
        <taxon>Solanoideae</taxon>
        <taxon>Solaneae</taxon>
        <taxon>Solanum</taxon>
    </lineage>
</organism>
<dbReference type="OrthoDB" id="1305532at2759"/>
<evidence type="ECO:0000313" key="2">
    <source>
        <dbReference type="Proteomes" id="UP000824120"/>
    </source>
</evidence>
<dbReference type="AlphaFoldDB" id="A0A9J5YLC6"/>
<reference evidence="1 2" key="1">
    <citation type="submission" date="2020-09" db="EMBL/GenBank/DDBJ databases">
        <title>De no assembly of potato wild relative species, Solanum commersonii.</title>
        <authorList>
            <person name="Cho K."/>
        </authorList>
    </citation>
    <scope>NUCLEOTIDE SEQUENCE [LARGE SCALE GENOMIC DNA]</scope>
    <source>
        <strain evidence="1">LZ3.2</strain>
        <tissue evidence="1">Leaf</tissue>
    </source>
</reference>
<name>A0A9J5YLC6_SOLCO</name>
<feature type="non-terminal residue" evidence="1">
    <location>
        <position position="99"/>
    </location>
</feature>
<evidence type="ECO:0008006" key="3">
    <source>
        <dbReference type="Google" id="ProtNLM"/>
    </source>
</evidence>
<gene>
    <name evidence="1" type="ORF">H5410_031318</name>
</gene>
<dbReference type="EMBL" id="JACXVP010000006">
    <property type="protein sequence ID" value="KAG5599948.1"/>
    <property type="molecule type" value="Genomic_DNA"/>
</dbReference>
<sequence>IQHYAMMAYGFQKHNAFCPSLMHANNYLLGNLEDWPDLCLSIENCMPKISNKIVNWFKPNFHFLKLYVDGFSKGNTSRVGGGRILRDHMGYMLMAYAEF</sequence>
<accession>A0A9J5YLC6</accession>
<proteinExistence type="predicted"/>
<evidence type="ECO:0000313" key="1">
    <source>
        <dbReference type="EMBL" id="KAG5599948.1"/>
    </source>
</evidence>
<keyword evidence="2" id="KW-1185">Reference proteome</keyword>
<dbReference type="Proteomes" id="UP000824120">
    <property type="component" value="Chromosome 6"/>
</dbReference>
<protein>
    <recommendedName>
        <fullName evidence="3">Reverse transcriptase</fullName>
    </recommendedName>
</protein>